<evidence type="ECO:0000313" key="2">
    <source>
        <dbReference type="EMBL" id="SDR26601.1"/>
    </source>
</evidence>
<protein>
    <submittedName>
        <fullName evidence="2">Uncharacterized protein</fullName>
    </submittedName>
</protein>
<keyword evidence="3" id="KW-1185">Reference proteome</keyword>
<organism evidence="2 3">
    <name type="scientific">Natronobacterium texcoconense</name>
    <dbReference type="NCBI Taxonomy" id="1095778"/>
    <lineage>
        <taxon>Archaea</taxon>
        <taxon>Methanobacteriati</taxon>
        <taxon>Methanobacteriota</taxon>
        <taxon>Stenosarchaea group</taxon>
        <taxon>Halobacteria</taxon>
        <taxon>Halobacteriales</taxon>
        <taxon>Natrialbaceae</taxon>
        <taxon>Natronobacterium</taxon>
    </lineage>
</organism>
<proteinExistence type="predicted"/>
<dbReference type="InterPro" id="IPR057867">
    <property type="entry name" value="VP21"/>
</dbReference>
<dbReference type="EMBL" id="FNLC01000003">
    <property type="protein sequence ID" value="SDR26601.1"/>
    <property type="molecule type" value="Genomic_DNA"/>
</dbReference>
<feature type="transmembrane region" description="Helical" evidence="1">
    <location>
        <begin position="60"/>
        <end position="81"/>
    </location>
</feature>
<keyword evidence="1" id="KW-1133">Transmembrane helix</keyword>
<keyword evidence="1" id="KW-0812">Transmembrane</keyword>
<evidence type="ECO:0000256" key="1">
    <source>
        <dbReference type="SAM" id="Phobius"/>
    </source>
</evidence>
<dbReference type="AlphaFoldDB" id="A0A1H1HMD0"/>
<sequence length="84" mass="9116">MCSRKLTSSNRGQVNMADHAVEVIVSVLVAALLAAYLIPIPIEHLSDVDTSAWTSGAAELWGLLSVMIVLAMFLFFVQVAIRSR</sequence>
<dbReference type="Proteomes" id="UP000198848">
    <property type="component" value="Unassembled WGS sequence"/>
</dbReference>
<feature type="transmembrane region" description="Helical" evidence="1">
    <location>
        <begin position="20"/>
        <end position="40"/>
    </location>
</feature>
<evidence type="ECO:0000313" key="3">
    <source>
        <dbReference type="Proteomes" id="UP000198848"/>
    </source>
</evidence>
<name>A0A1H1HMD0_NATTX</name>
<reference evidence="3" key="1">
    <citation type="submission" date="2016-10" db="EMBL/GenBank/DDBJ databases">
        <authorList>
            <person name="Varghese N."/>
            <person name="Submissions S."/>
        </authorList>
    </citation>
    <scope>NUCLEOTIDE SEQUENCE [LARGE SCALE GENOMIC DNA]</scope>
    <source>
        <strain evidence="3">DSM 24767</strain>
    </source>
</reference>
<accession>A0A1H1HMD0</accession>
<gene>
    <name evidence="2" type="ORF">SAMN04489842_2883</name>
</gene>
<dbReference type="Pfam" id="PF25665">
    <property type="entry name" value="His1_capsid"/>
    <property type="match status" value="1"/>
</dbReference>
<keyword evidence="1" id="KW-0472">Membrane</keyword>